<gene>
    <name evidence="1" type="ORF">AVEN_262552_1</name>
</gene>
<dbReference type="AlphaFoldDB" id="A0A4Y2KUN0"/>
<sequence>MHTRFSSLYDEAKHKMHHIVEVYEKAEDGTVFQPSPNLNQPRSRPHNPLGKGLTGFSVTSGSSSCLVLMKPPSLKQFLMVISRPTIGTGHYNERSVDHWNWRIFDAFGYVRSVPRYFDQYSRLIIIFVIITSGARSIQTPLASQSPRHCTQKTLALEVNRKPPLPVVWSGFSGVARVSGTSA</sequence>
<reference evidence="1 2" key="1">
    <citation type="journal article" date="2019" name="Sci. Rep.">
        <title>Orb-weaving spider Araneus ventricosus genome elucidates the spidroin gene catalogue.</title>
        <authorList>
            <person name="Kono N."/>
            <person name="Nakamura H."/>
            <person name="Ohtoshi R."/>
            <person name="Moran D.A.P."/>
            <person name="Shinohara A."/>
            <person name="Yoshida Y."/>
            <person name="Fujiwara M."/>
            <person name="Mori M."/>
            <person name="Tomita M."/>
            <person name="Arakawa K."/>
        </authorList>
    </citation>
    <scope>NUCLEOTIDE SEQUENCE [LARGE SCALE GENOMIC DNA]</scope>
</reference>
<name>A0A4Y2KUN0_ARAVE</name>
<keyword evidence="2" id="KW-1185">Reference proteome</keyword>
<evidence type="ECO:0000313" key="1">
    <source>
        <dbReference type="EMBL" id="GBN06051.1"/>
    </source>
</evidence>
<protein>
    <submittedName>
        <fullName evidence="1">Uncharacterized protein</fullName>
    </submittedName>
</protein>
<evidence type="ECO:0000313" key="2">
    <source>
        <dbReference type="Proteomes" id="UP000499080"/>
    </source>
</evidence>
<dbReference type="Proteomes" id="UP000499080">
    <property type="component" value="Unassembled WGS sequence"/>
</dbReference>
<proteinExistence type="predicted"/>
<organism evidence="1 2">
    <name type="scientific">Araneus ventricosus</name>
    <name type="common">Orbweaver spider</name>
    <name type="synonym">Epeira ventricosa</name>
    <dbReference type="NCBI Taxonomy" id="182803"/>
    <lineage>
        <taxon>Eukaryota</taxon>
        <taxon>Metazoa</taxon>
        <taxon>Ecdysozoa</taxon>
        <taxon>Arthropoda</taxon>
        <taxon>Chelicerata</taxon>
        <taxon>Arachnida</taxon>
        <taxon>Araneae</taxon>
        <taxon>Araneomorphae</taxon>
        <taxon>Entelegynae</taxon>
        <taxon>Araneoidea</taxon>
        <taxon>Araneidae</taxon>
        <taxon>Araneus</taxon>
    </lineage>
</organism>
<accession>A0A4Y2KUN0</accession>
<dbReference type="EMBL" id="BGPR01005024">
    <property type="protein sequence ID" value="GBN06051.1"/>
    <property type="molecule type" value="Genomic_DNA"/>
</dbReference>
<comment type="caution">
    <text evidence="1">The sequence shown here is derived from an EMBL/GenBank/DDBJ whole genome shotgun (WGS) entry which is preliminary data.</text>
</comment>